<reference evidence="1" key="2">
    <citation type="submission" date="2023-01" db="EMBL/GenBank/DDBJ databases">
        <title>Draft genome sequence of Algimonas porphyrae strain NBRC 108216.</title>
        <authorList>
            <person name="Sun Q."/>
            <person name="Mori K."/>
        </authorList>
    </citation>
    <scope>NUCLEOTIDE SEQUENCE</scope>
    <source>
        <strain evidence="1">NBRC 108216</strain>
    </source>
</reference>
<dbReference type="EMBL" id="BSNJ01000004">
    <property type="protein sequence ID" value="GLQ20971.1"/>
    <property type="molecule type" value="Genomic_DNA"/>
</dbReference>
<dbReference type="Pfam" id="PF26421">
    <property type="entry name" value="Avidin_like"/>
    <property type="match status" value="1"/>
</dbReference>
<gene>
    <name evidence="1" type="ORF">GCM10007854_19260</name>
</gene>
<protein>
    <submittedName>
        <fullName evidence="1">Uncharacterized protein</fullName>
    </submittedName>
</protein>
<sequence length="116" mass="12690">MIVDVDNRRFSPVTNSEGGRVSSDAVFTFHQNGHDFRADYAGAGFTDGHLIGRMNGSDIAELVYHCRAPDGALEVGEATALFKQIADAPMTITMAWRWLNGTQASGTSHYREILND</sequence>
<evidence type="ECO:0000313" key="1">
    <source>
        <dbReference type="EMBL" id="GLQ20971.1"/>
    </source>
</evidence>
<reference evidence="1" key="1">
    <citation type="journal article" date="2014" name="Int. J. Syst. Evol. Microbiol.">
        <title>Complete genome of a new Firmicutes species belonging to the dominant human colonic microbiota ('Ruminococcus bicirculans') reveals two chromosomes and a selective capacity to utilize plant glucans.</title>
        <authorList>
            <consortium name="NISC Comparative Sequencing Program"/>
            <person name="Wegmann U."/>
            <person name="Louis P."/>
            <person name="Goesmann A."/>
            <person name="Henrissat B."/>
            <person name="Duncan S.H."/>
            <person name="Flint H.J."/>
        </authorList>
    </citation>
    <scope>NUCLEOTIDE SEQUENCE</scope>
    <source>
        <strain evidence="1">NBRC 108216</strain>
    </source>
</reference>
<comment type="caution">
    <text evidence="1">The sequence shown here is derived from an EMBL/GenBank/DDBJ whole genome shotgun (WGS) entry which is preliminary data.</text>
</comment>
<dbReference type="InterPro" id="IPR058595">
    <property type="entry name" value="Avidin-like"/>
</dbReference>
<keyword evidence="2" id="KW-1185">Reference proteome</keyword>
<accession>A0ABQ5V0J5</accession>
<dbReference type="RefSeq" id="WP_284372060.1">
    <property type="nucleotide sequence ID" value="NZ_BSNJ01000004.1"/>
</dbReference>
<proteinExistence type="predicted"/>
<evidence type="ECO:0000313" key="2">
    <source>
        <dbReference type="Proteomes" id="UP001161390"/>
    </source>
</evidence>
<dbReference type="Proteomes" id="UP001161390">
    <property type="component" value="Unassembled WGS sequence"/>
</dbReference>
<name>A0ABQ5V0J5_9PROT</name>
<organism evidence="1 2">
    <name type="scientific">Algimonas porphyrae</name>
    <dbReference type="NCBI Taxonomy" id="1128113"/>
    <lineage>
        <taxon>Bacteria</taxon>
        <taxon>Pseudomonadati</taxon>
        <taxon>Pseudomonadota</taxon>
        <taxon>Alphaproteobacteria</taxon>
        <taxon>Maricaulales</taxon>
        <taxon>Robiginitomaculaceae</taxon>
        <taxon>Algimonas</taxon>
    </lineage>
</organism>